<accession>A0ABN2U907</accession>
<evidence type="ECO:0000313" key="3">
    <source>
        <dbReference type="EMBL" id="GAA2031320.1"/>
    </source>
</evidence>
<feature type="compositionally biased region" description="Basic and acidic residues" evidence="2">
    <location>
        <begin position="154"/>
        <end position="164"/>
    </location>
</feature>
<organism evidence="3 4">
    <name type="scientific">Catenulispora yoronensis</name>
    <dbReference type="NCBI Taxonomy" id="450799"/>
    <lineage>
        <taxon>Bacteria</taxon>
        <taxon>Bacillati</taxon>
        <taxon>Actinomycetota</taxon>
        <taxon>Actinomycetes</taxon>
        <taxon>Catenulisporales</taxon>
        <taxon>Catenulisporaceae</taxon>
        <taxon>Catenulispora</taxon>
    </lineage>
</organism>
<gene>
    <name evidence="3" type="ORF">GCM10009839_34020</name>
</gene>
<comment type="caution">
    <text evidence="3">The sequence shown here is derived from an EMBL/GenBank/DDBJ whole genome shotgun (WGS) entry which is preliminary data.</text>
</comment>
<feature type="region of interest" description="Disordered" evidence="2">
    <location>
        <begin position="118"/>
        <end position="171"/>
    </location>
</feature>
<reference evidence="4" key="1">
    <citation type="journal article" date="2019" name="Int. J. Syst. Evol. Microbiol.">
        <title>The Global Catalogue of Microorganisms (GCM) 10K type strain sequencing project: providing services to taxonomists for standard genome sequencing and annotation.</title>
        <authorList>
            <consortium name="The Broad Institute Genomics Platform"/>
            <consortium name="The Broad Institute Genome Sequencing Center for Infectious Disease"/>
            <person name="Wu L."/>
            <person name="Ma J."/>
        </authorList>
    </citation>
    <scope>NUCLEOTIDE SEQUENCE [LARGE SCALE GENOMIC DNA]</scope>
    <source>
        <strain evidence="4">JCM 16014</strain>
    </source>
</reference>
<evidence type="ECO:0000256" key="2">
    <source>
        <dbReference type="SAM" id="MobiDB-lite"/>
    </source>
</evidence>
<keyword evidence="4" id="KW-1185">Reference proteome</keyword>
<dbReference type="Proteomes" id="UP001500751">
    <property type="component" value="Unassembled WGS sequence"/>
</dbReference>
<feature type="coiled-coil region" evidence="1">
    <location>
        <begin position="12"/>
        <end position="39"/>
    </location>
</feature>
<protein>
    <submittedName>
        <fullName evidence="3">Uncharacterized protein</fullName>
    </submittedName>
</protein>
<evidence type="ECO:0000313" key="4">
    <source>
        <dbReference type="Proteomes" id="UP001500751"/>
    </source>
</evidence>
<name>A0ABN2U907_9ACTN</name>
<sequence>MVLMARRATGSRAEAVRRAKELRASREAARARLDDQIETQTAALLGAVLEAERVRGRARVAAEKVLADGEASASEFERQAASSVRALRELNLTNGEIAEQCGLSVSALRGLLAQTRTDGPVNVDNEANTPMARSPLRAGHGGSLPADADPFGGRGRDEAEESRRWSLQRTA</sequence>
<dbReference type="EMBL" id="BAAAQN010000017">
    <property type="protein sequence ID" value="GAA2031320.1"/>
    <property type="molecule type" value="Genomic_DNA"/>
</dbReference>
<keyword evidence="1" id="KW-0175">Coiled coil</keyword>
<evidence type="ECO:0000256" key="1">
    <source>
        <dbReference type="SAM" id="Coils"/>
    </source>
</evidence>
<proteinExistence type="predicted"/>